<protein>
    <submittedName>
        <fullName evidence="1">5376_t:CDS:1</fullName>
    </submittedName>
</protein>
<gene>
    <name evidence="1" type="ORF">DHETER_LOCUS11633</name>
</gene>
<proteinExistence type="predicted"/>
<reference evidence="1" key="1">
    <citation type="submission" date="2021-06" db="EMBL/GenBank/DDBJ databases">
        <authorList>
            <person name="Kallberg Y."/>
            <person name="Tangrot J."/>
            <person name="Rosling A."/>
        </authorList>
    </citation>
    <scope>NUCLEOTIDE SEQUENCE</scope>
    <source>
        <strain evidence="1">IL203A</strain>
    </source>
</reference>
<evidence type="ECO:0000313" key="1">
    <source>
        <dbReference type="EMBL" id="CAG8698479.1"/>
    </source>
</evidence>
<feature type="non-terminal residue" evidence="1">
    <location>
        <position position="60"/>
    </location>
</feature>
<dbReference type="Proteomes" id="UP000789702">
    <property type="component" value="Unassembled WGS sequence"/>
</dbReference>
<feature type="non-terminal residue" evidence="1">
    <location>
        <position position="1"/>
    </location>
</feature>
<name>A0ACA9P913_9GLOM</name>
<dbReference type="EMBL" id="CAJVPU010026040">
    <property type="protein sequence ID" value="CAG8698479.1"/>
    <property type="molecule type" value="Genomic_DNA"/>
</dbReference>
<accession>A0ACA9P913</accession>
<keyword evidence="2" id="KW-1185">Reference proteome</keyword>
<evidence type="ECO:0000313" key="2">
    <source>
        <dbReference type="Proteomes" id="UP000789702"/>
    </source>
</evidence>
<sequence length="60" mass="6529">IVMTYTSIVPIPEDPIYDPVLTEKPNTTVAGVSTKKALPTDNNTLPLDKPIPIDTNKHSN</sequence>
<organism evidence="1 2">
    <name type="scientific">Dentiscutata heterogama</name>
    <dbReference type="NCBI Taxonomy" id="1316150"/>
    <lineage>
        <taxon>Eukaryota</taxon>
        <taxon>Fungi</taxon>
        <taxon>Fungi incertae sedis</taxon>
        <taxon>Mucoromycota</taxon>
        <taxon>Glomeromycotina</taxon>
        <taxon>Glomeromycetes</taxon>
        <taxon>Diversisporales</taxon>
        <taxon>Gigasporaceae</taxon>
        <taxon>Dentiscutata</taxon>
    </lineage>
</organism>
<comment type="caution">
    <text evidence="1">The sequence shown here is derived from an EMBL/GenBank/DDBJ whole genome shotgun (WGS) entry which is preliminary data.</text>
</comment>